<dbReference type="Proteomes" id="UP000553343">
    <property type="component" value="Unassembled WGS sequence"/>
</dbReference>
<dbReference type="RefSeq" id="WP_178366273.1">
    <property type="nucleotide sequence ID" value="NZ_JACADJ010000018.1"/>
</dbReference>
<accession>A0A850T151</accession>
<dbReference type="EMBL" id="JACADJ010000018">
    <property type="protein sequence ID" value="NWH04821.1"/>
    <property type="molecule type" value="Genomic_DNA"/>
</dbReference>
<organism evidence="1 2">
    <name type="scientific">Desulfobacter latus</name>
    <dbReference type="NCBI Taxonomy" id="2292"/>
    <lineage>
        <taxon>Bacteria</taxon>
        <taxon>Pseudomonadati</taxon>
        <taxon>Thermodesulfobacteriota</taxon>
        <taxon>Desulfobacteria</taxon>
        <taxon>Desulfobacterales</taxon>
        <taxon>Desulfobacteraceae</taxon>
        <taxon>Desulfobacter</taxon>
    </lineage>
</organism>
<comment type="caution">
    <text evidence="1">The sequence shown here is derived from an EMBL/GenBank/DDBJ whole genome shotgun (WGS) entry which is preliminary data.</text>
</comment>
<keyword evidence="2" id="KW-1185">Reference proteome</keyword>
<evidence type="ECO:0000313" key="2">
    <source>
        <dbReference type="Proteomes" id="UP000553343"/>
    </source>
</evidence>
<name>A0A850T151_9BACT</name>
<sequence>MKTNTEAKMIEKKFGQDAGSGKDFIRHAAGMEKQFLEGARASLFAMASPLAKDLVNVKKVIPEEAGADSQRFMVEEALCVQGADSDLKTLMPVNSEQCFDLVKKGWFGKKNVLRVIFKSFAATRVLEKMGANDVVLDVKTVNRHLQRLAMQAKDTPCAFLVFSPDPWPASILDAVSVKQMKSLVFCRPSDNTAGELMFSASGADISWPVWCALSADAFEKRVQYYYHQLLRHKCDNDPETVLPPEQLMQILGVPQKILLPLLAQICLLDTHLEITKDKGIAIKVNDKDAFCWKKLKAQFFEAYNQNPDTDVLINVNRESDCYSRDLLDRISADRFRGDMKYIEKEGRVIALRLENANQWVEDSIR</sequence>
<evidence type="ECO:0000313" key="1">
    <source>
        <dbReference type="EMBL" id="NWH04821.1"/>
    </source>
</evidence>
<protein>
    <submittedName>
        <fullName evidence="1">Uncharacterized protein</fullName>
    </submittedName>
</protein>
<proteinExistence type="predicted"/>
<reference evidence="1 2" key="1">
    <citation type="submission" date="2020-06" db="EMBL/GenBank/DDBJ databases">
        <title>High-quality draft genome of sulfate reducer Desulfobacter latus type strain AcrS2 isolated from marine sediment.</title>
        <authorList>
            <person name="Hoppe M."/>
            <person name="Larsen C.K."/>
            <person name="Marshall I.P.G."/>
            <person name="Schramm A."/>
            <person name="Marietou A.G."/>
        </authorList>
    </citation>
    <scope>NUCLEOTIDE SEQUENCE [LARGE SCALE GENOMIC DNA]</scope>
    <source>
        <strain evidence="1 2">AcRS2</strain>
    </source>
</reference>
<gene>
    <name evidence="1" type="ORF">HXW94_07445</name>
</gene>
<dbReference type="AlphaFoldDB" id="A0A850T151"/>